<organism evidence="1 2">
    <name type="scientific">Tetraparma gracilis</name>
    <dbReference type="NCBI Taxonomy" id="2962635"/>
    <lineage>
        <taxon>Eukaryota</taxon>
        <taxon>Sar</taxon>
        <taxon>Stramenopiles</taxon>
        <taxon>Ochrophyta</taxon>
        <taxon>Bolidophyceae</taxon>
        <taxon>Parmales</taxon>
        <taxon>Triparmaceae</taxon>
        <taxon>Tetraparma</taxon>
    </lineage>
</organism>
<name>A0ABQ6MFZ0_9STRA</name>
<protein>
    <submittedName>
        <fullName evidence="1">Uncharacterized protein</fullName>
    </submittedName>
</protein>
<sequence>MKLPPFLLNGNAELLLGGLTLSGAFAYYNFSPSKDETLSSVAAEYRQSQRSEQHKHGSLVASTKTAPLFPCKISAIPGGIGFDGPLSFPEPRMGEQVDVVETNVGPHGAYYAVVGKGGRAGMWPRRMLDCKGGDGEGKN</sequence>
<reference evidence="1 2" key="1">
    <citation type="journal article" date="2023" name="Commun. Biol.">
        <title>Genome analysis of Parmales, the sister group of diatoms, reveals the evolutionary specialization of diatoms from phago-mixotrophs to photoautotrophs.</title>
        <authorList>
            <person name="Ban H."/>
            <person name="Sato S."/>
            <person name="Yoshikawa S."/>
            <person name="Yamada K."/>
            <person name="Nakamura Y."/>
            <person name="Ichinomiya M."/>
            <person name="Sato N."/>
            <person name="Blanc-Mathieu R."/>
            <person name="Endo H."/>
            <person name="Kuwata A."/>
            <person name="Ogata H."/>
        </authorList>
    </citation>
    <scope>NUCLEOTIDE SEQUENCE [LARGE SCALE GENOMIC DNA]</scope>
</reference>
<dbReference type="Proteomes" id="UP001165060">
    <property type="component" value="Unassembled WGS sequence"/>
</dbReference>
<accession>A0ABQ6MFZ0</accession>
<keyword evidence="2" id="KW-1185">Reference proteome</keyword>
<gene>
    <name evidence="1" type="ORF">TeGR_g4387</name>
</gene>
<dbReference type="EMBL" id="BRYB01000223">
    <property type="protein sequence ID" value="GMI25633.1"/>
    <property type="molecule type" value="Genomic_DNA"/>
</dbReference>
<comment type="caution">
    <text evidence="1">The sequence shown here is derived from an EMBL/GenBank/DDBJ whole genome shotgun (WGS) entry which is preliminary data.</text>
</comment>
<proteinExistence type="predicted"/>
<evidence type="ECO:0000313" key="2">
    <source>
        <dbReference type="Proteomes" id="UP001165060"/>
    </source>
</evidence>
<evidence type="ECO:0000313" key="1">
    <source>
        <dbReference type="EMBL" id="GMI25633.1"/>
    </source>
</evidence>